<dbReference type="GO" id="GO:0009847">
    <property type="term" value="P:spore germination"/>
    <property type="evidence" value="ECO:0007669"/>
    <property type="project" value="InterPro"/>
</dbReference>
<dbReference type="InterPro" id="IPR004761">
    <property type="entry name" value="Spore_GerAB"/>
</dbReference>
<dbReference type="HOGENOM" id="CLU_1718678_0_0_9"/>
<evidence type="ECO:0000256" key="6">
    <source>
        <dbReference type="ARBA" id="ARBA00022989"/>
    </source>
</evidence>
<evidence type="ECO:0000313" key="10">
    <source>
        <dbReference type="Proteomes" id="UP000031829"/>
    </source>
</evidence>
<gene>
    <name evidence="9" type="ORF">BG04_5884</name>
</gene>
<protein>
    <submittedName>
        <fullName evidence="9">Spore germination family protein</fullName>
    </submittedName>
</protein>
<name>A0A0B6B0B7_PRIM2</name>
<feature type="transmembrane region" description="Helical" evidence="8">
    <location>
        <begin position="48"/>
        <end position="75"/>
    </location>
</feature>
<dbReference type="KEGG" id="bmeg:BG04_5884"/>
<accession>A0A0B6B0B7</accession>
<reference evidence="9 10" key="1">
    <citation type="journal article" date="2015" name="Genome Announc.">
        <title>Complete genome sequences for 35 biothreat assay-relevant bacillus species.</title>
        <authorList>
            <person name="Johnson S.L."/>
            <person name="Daligault H.E."/>
            <person name="Davenport K.W."/>
            <person name="Jaissle J."/>
            <person name="Frey K.G."/>
            <person name="Ladner J.T."/>
            <person name="Broomall S.M."/>
            <person name="Bishop-Lilly K.A."/>
            <person name="Bruce D.C."/>
            <person name="Gibbons H.S."/>
            <person name="Coyne S.R."/>
            <person name="Lo C.C."/>
            <person name="Meincke L."/>
            <person name="Munk A.C."/>
            <person name="Koroleva G.I."/>
            <person name="Rosenzweig C.N."/>
            <person name="Palacios G.F."/>
            <person name="Redden C.L."/>
            <person name="Minogue T.D."/>
            <person name="Chain P.S."/>
        </authorList>
    </citation>
    <scope>NUCLEOTIDE SEQUENCE [LARGE SCALE GENOMIC DNA]</scope>
    <source>
        <strain evidence="10">ATCC 14581 / DSM 32 / JCM 2506 / NBRC 15308 / NCIMB 9376 / NCTC 10342 / NRRL B-14308 / VKM B-512</strain>
        <plasmid evidence="9 10">pBMV_2</plasmid>
    </source>
</reference>
<evidence type="ECO:0000256" key="4">
    <source>
        <dbReference type="ARBA" id="ARBA00022544"/>
    </source>
</evidence>
<evidence type="ECO:0000256" key="7">
    <source>
        <dbReference type="ARBA" id="ARBA00023136"/>
    </source>
</evidence>
<dbReference type="Proteomes" id="UP000031829">
    <property type="component" value="Plasmid pBMV_2"/>
</dbReference>
<dbReference type="PANTHER" id="PTHR34975:SF2">
    <property type="entry name" value="SPORE GERMINATION PROTEIN A2"/>
    <property type="match status" value="1"/>
</dbReference>
<evidence type="ECO:0000313" key="9">
    <source>
        <dbReference type="EMBL" id="AJI25624.1"/>
    </source>
</evidence>
<keyword evidence="6 8" id="KW-1133">Transmembrane helix</keyword>
<keyword evidence="7 8" id="KW-0472">Membrane</keyword>
<feature type="transmembrane region" description="Helical" evidence="8">
    <location>
        <begin position="7"/>
        <end position="24"/>
    </location>
</feature>
<dbReference type="PANTHER" id="PTHR34975">
    <property type="entry name" value="SPORE GERMINATION PROTEIN A2"/>
    <property type="match status" value="1"/>
</dbReference>
<evidence type="ECO:0000256" key="3">
    <source>
        <dbReference type="ARBA" id="ARBA00022448"/>
    </source>
</evidence>
<comment type="subcellular location">
    <subcellularLocation>
        <location evidence="1">Membrane</location>
        <topology evidence="1">Multi-pass membrane protein</topology>
    </subcellularLocation>
</comment>
<feature type="transmembrane region" description="Helical" evidence="8">
    <location>
        <begin position="87"/>
        <end position="107"/>
    </location>
</feature>
<keyword evidence="3" id="KW-0813">Transport</keyword>
<geneLocation type="plasmid" evidence="9 10">
    <name>pBMV_2</name>
</geneLocation>
<dbReference type="Pfam" id="PF03845">
    <property type="entry name" value="Spore_permease"/>
    <property type="match status" value="1"/>
</dbReference>
<evidence type="ECO:0000256" key="8">
    <source>
        <dbReference type="SAM" id="Phobius"/>
    </source>
</evidence>
<proteinExistence type="inferred from homology"/>
<dbReference type="AlphaFoldDB" id="A0A0B6B0B7"/>
<feature type="transmembrane region" description="Helical" evidence="8">
    <location>
        <begin position="119"/>
        <end position="139"/>
    </location>
</feature>
<keyword evidence="5 8" id="KW-0812">Transmembrane</keyword>
<keyword evidence="9" id="KW-0614">Plasmid</keyword>
<organism evidence="9 10">
    <name type="scientific">Priestia megaterium (strain ATCC 14581 / DSM 32 / CCUG 1817 / JCM 2506 / NBRC 15308 / NCIMB 9376 / NCTC 10342 / NRRL B-14308 / VKM B-512 / Ford 19)</name>
    <name type="common">Bacillus megaterium</name>
    <dbReference type="NCBI Taxonomy" id="1348623"/>
    <lineage>
        <taxon>Bacteria</taxon>
        <taxon>Bacillati</taxon>
        <taxon>Bacillota</taxon>
        <taxon>Bacilli</taxon>
        <taxon>Bacillales</taxon>
        <taxon>Bacillaceae</taxon>
        <taxon>Priestia</taxon>
    </lineage>
</organism>
<keyword evidence="4" id="KW-0309">Germination</keyword>
<evidence type="ECO:0000256" key="5">
    <source>
        <dbReference type="ARBA" id="ARBA00022692"/>
    </source>
</evidence>
<dbReference type="EMBL" id="CP009921">
    <property type="protein sequence ID" value="AJI25624.1"/>
    <property type="molecule type" value="Genomic_DNA"/>
</dbReference>
<evidence type="ECO:0000256" key="2">
    <source>
        <dbReference type="ARBA" id="ARBA00007998"/>
    </source>
</evidence>
<dbReference type="GO" id="GO:0016020">
    <property type="term" value="C:membrane"/>
    <property type="evidence" value="ECO:0007669"/>
    <property type="project" value="UniProtKB-SubCell"/>
</dbReference>
<evidence type="ECO:0000256" key="1">
    <source>
        <dbReference type="ARBA" id="ARBA00004141"/>
    </source>
</evidence>
<sequence>MKAEAKYGYTIIMLINISVLGVSLTERSQFPLLSIVQSIQVADFLERLYVFFMFALIITSFVKINVFFYAVVIGMTSLFKIQSPSRMTYPLGLVILFLSMTIASNYQEQFYEGQTIVPFILHLPFQVIIPLLLLTVVFLRKTRGRVMKNSKN</sequence>
<comment type="similarity">
    <text evidence="2">Belongs to the amino acid-polyamine-organocation (APC) superfamily. Spore germination protein (SGP) (TC 2.A.3.9) family.</text>
</comment>